<keyword evidence="17" id="KW-1185">Reference proteome</keyword>
<keyword evidence="8" id="KW-0862">Zinc</keyword>
<organism evidence="16 17">
    <name type="scientific">Aquatica leii</name>
    <dbReference type="NCBI Taxonomy" id="1421715"/>
    <lineage>
        <taxon>Eukaryota</taxon>
        <taxon>Metazoa</taxon>
        <taxon>Ecdysozoa</taxon>
        <taxon>Arthropoda</taxon>
        <taxon>Hexapoda</taxon>
        <taxon>Insecta</taxon>
        <taxon>Pterygota</taxon>
        <taxon>Neoptera</taxon>
        <taxon>Endopterygota</taxon>
        <taxon>Coleoptera</taxon>
        <taxon>Polyphaga</taxon>
        <taxon>Elateriformia</taxon>
        <taxon>Elateroidea</taxon>
        <taxon>Lampyridae</taxon>
        <taxon>Luciolinae</taxon>
        <taxon>Aquatica</taxon>
    </lineage>
</organism>
<dbReference type="Pfam" id="PF04116">
    <property type="entry name" value="FA_hydroxylase"/>
    <property type="match status" value="1"/>
</dbReference>
<comment type="subcellular location">
    <subcellularLocation>
        <location evidence="2">Endoplasmic reticulum membrane</location>
        <topology evidence="2">Multi-pass membrane protein</topology>
    </subcellularLocation>
</comment>
<evidence type="ECO:0000259" key="15">
    <source>
        <dbReference type="Pfam" id="PF04116"/>
    </source>
</evidence>
<dbReference type="PANTHER" id="PTHR12863:SF1">
    <property type="entry name" value="FATTY ACID 2-HYDROXYLASE"/>
    <property type="match status" value="1"/>
</dbReference>
<evidence type="ECO:0000256" key="13">
    <source>
        <dbReference type="ARBA" id="ARBA00023160"/>
    </source>
</evidence>
<protein>
    <recommendedName>
        <fullName evidence="15">Fatty acid hydroxylase domain-containing protein</fullName>
    </recommendedName>
</protein>
<dbReference type="GO" id="GO:0005506">
    <property type="term" value="F:iron ion binding"/>
    <property type="evidence" value="ECO:0007669"/>
    <property type="project" value="InterPro"/>
</dbReference>
<keyword evidence="5" id="KW-0479">Metal-binding</keyword>
<dbReference type="GO" id="GO:0006633">
    <property type="term" value="P:fatty acid biosynthetic process"/>
    <property type="evidence" value="ECO:0007669"/>
    <property type="project" value="UniProtKB-KW"/>
</dbReference>
<evidence type="ECO:0000256" key="4">
    <source>
        <dbReference type="ARBA" id="ARBA00022692"/>
    </source>
</evidence>
<evidence type="ECO:0000256" key="5">
    <source>
        <dbReference type="ARBA" id="ARBA00022723"/>
    </source>
</evidence>
<keyword evidence="7" id="KW-0276">Fatty acid metabolism</keyword>
<keyword evidence="4 14" id="KW-0812">Transmembrane</keyword>
<dbReference type="AlphaFoldDB" id="A0AAN7Q3T8"/>
<keyword evidence="10" id="KW-0560">Oxidoreductase</keyword>
<proteinExistence type="predicted"/>
<evidence type="ECO:0000256" key="2">
    <source>
        <dbReference type="ARBA" id="ARBA00004477"/>
    </source>
</evidence>
<evidence type="ECO:0000256" key="1">
    <source>
        <dbReference type="ARBA" id="ARBA00001947"/>
    </source>
</evidence>
<keyword evidence="12 14" id="KW-0472">Membrane</keyword>
<dbReference type="EMBL" id="JARPUR010000001">
    <property type="protein sequence ID" value="KAK4884989.1"/>
    <property type="molecule type" value="Genomic_DNA"/>
</dbReference>
<dbReference type="InterPro" id="IPR006694">
    <property type="entry name" value="Fatty_acid_hydroxylase"/>
</dbReference>
<evidence type="ECO:0000313" key="17">
    <source>
        <dbReference type="Proteomes" id="UP001353858"/>
    </source>
</evidence>
<feature type="transmembrane region" description="Helical" evidence="14">
    <location>
        <begin position="193"/>
        <end position="213"/>
    </location>
</feature>
<name>A0AAN7Q3T8_9COLE</name>
<feature type="domain" description="Fatty acid hydroxylase" evidence="15">
    <location>
        <begin position="121"/>
        <end position="263"/>
    </location>
</feature>
<dbReference type="Proteomes" id="UP001353858">
    <property type="component" value="Unassembled WGS sequence"/>
</dbReference>
<feature type="transmembrane region" description="Helical" evidence="14">
    <location>
        <begin position="82"/>
        <end position="102"/>
    </location>
</feature>
<keyword evidence="11" id="KW-0443">Lipid metabolism</keyword>
<keyword evidence="9 14" id="KW-1133">Transmembrane helix</keyword>
<comment type="cofactor">
    <cofactor evidence="1">
        <name>Zn(2+)</name>
        <dbReference type="ChEBI" id="CHEBI:29105"/>
    </cofactor>
</comment>
<evidence type="ECO:0000256" key="3">
    <source>
        <dbReference type="ARBA" id="ARBA00022516"/>
    </source>
</evidence>
<dbReference type="GO" id="GO:0005789">
    <property type="term" value="C:endoplasmic reticulum membrane"/>
    <property type="evidence" value="ECO:0007669"/>
    <property type="project" value="UniProtKB-SubCell"/>
</dbReference>
<feature type="transmembrane region" description="Helical" evidence="14">
    <location>
        <begin position="114"/>
        <end position="131"/>
    </location>
</feature>
<evidence type="ECO:0000256" key="6">
    <source>
        <dbReference type="ARBA" id="ARBA00022824"/>
    </source>
</evidence>
<evidence type="ECO:0000256" key="7">
    <source>
        <dbReference type="ARBA" id="ARBA00022832"/>
    </source>
</evidence>
<feature type="transmembrane region" description="Helical" evidence="14">
    <location>
        <begin position="137"/>
        <end position="158"/>
    </location>
</feature>
<gene>
    <name evidence="16" type="ORF">RN001_001260</name>
</gene>
<evidence type="ECO:0000256" key="11">
    <source>
        <dbReference type="ARBA" id="ARBA00023098"/>
    </source>
</evidence>
<feature type="transmembrane region" description="Helical" evidence="14">
    <location>
        <begin position="170"/>
        <end position="187"/>
    </location>
</feature>
<evidence type="ECO:0000313" key="16">
    <source>
        <dbReference type="EMBL" id="KAK4884989.1"/>
    </source>
</evidence>
<evidence type="ECO:0000256" key="12">
    <source>
        <dbReference type="ARBA" id="ARBA00023136"/>
    </source>
</evidence>
<dbReference type="GO" id="GO:0080132">
    <property type="term" value="F:fatty acid 2-hydroxylase activity"/>
    <property type="evidence" value="ECO:0007669"/>
    <property type="project" value="InterPro"/>
</dbReference>
<evidence type="ECO:0000256" key="9">
    <source>
        <dbReference type="ARBA" id="ARBA00022989"/>
    </source>
</evidence>
<keyword evidence="13" id="KW-0275">Fatty acid biosynthesis</keyword>
<evidence type="ECO:0000256" key="14">
    <source>
        <dbReference type="SAM" id="Phobius"/>
    </source>
</evidence>
<comment type="caution">
    <text evidence="16">The sequence shown here is derived from an EMBL/GenBank/DDBJ whole genome shotgun (WGS) entry which is preliminary data.</text>
</comment>
<sequence length="284" mass="32945">MIKSHHSKSAFYLLREYKLGGRDEKNNNGIDDLEKLVDWNRPMLSQVGNLGSKYNEWVTSPVDRHLRLFENSFLESLTITPWYVVPIVWIPVLSYIIYRGIVNYIDVTRDTSPVLPTVFYVLFGIVLWTFIEYSLHRWVFHLEPSGSSVLLIYFHFAIHGLHHKVPFDSTRLVFPPVPAALVVYIVYTILKVIFSPSTVLLVLGGGILGYVIYDMIHFYLHYGAPEEGTVLYSMKRYHNQHHFVHHSSGFGISNMYWDKIFGTVITLRKLAFGIRWESEKTNSS</sequence>
<keyword evidence="6" id="KW-0256">Endoplasmic reticulum</keyword>
<dbReference type="PANTHER" id="PTHR12863">
    <property type="entry name" value="FATTY ACID HYDROXYLASE"/>
    <property type="match status" value="1"/>
</dbReference>
<reference evidence="17" key="1">
    <citation type="submission" date="2023-01" db="EMBL/GenBank/DDBJ databases">
        <title>Key to firefly adult light organ development and bioluminescence: homeobox transcription factors regulate luciferase expression and transportation to peroxisome.</title>
        <authorList>
            <person name="Fu X."/>
        </authorList>
    </citation>
    <scope>NUCLEOTIDE SEQUENCE [LARGE SCALE GENOMIC DNA]</scope>
</reference>
<keyword evidence="3" id="KW-0444">Lipid biosynthesis</keyword>
<accession>A0AAN7Q3T8</accession>
<evidence type="ECO:0000256" key="10">
    <source>
        <dbReference type="ARBA" id="ARBA00023002"/>
    </source>
</evidence>
<dbReference type="InterPro" id="IPR014430">
    <property type="entry name" value="Scs7"/>
</dbReference>
<evidence type="ECO:0000256" key="8">
    <source>
        <dbReference type="ARBA" id="ARBA00022833"/>
    </source>
</evidence>